<proteinExistence type="predicted"/>
<dbReference type="Proteomes" id="UP001497497">
    <property type="component" value="Unassembled WGS sequence"/>
</dbReference>
<name>A0AAV2IIX1_LYMST</name>
<feature type="chain" id="PRO_5043416073" evidence="1">
    <location>
        <begin position="20"/>
        <end position="183"/>
    </location>
</feature>
<evidence type="ECO:0000313" key="2">
    <source>
        <dbReference type="EMBL" id="CAL1544943.1"/>
    </source>
</evidence>
<organism evidence="2 3">
    <name type="scientific">Lymnaea stagnalis</name>
    <name type="common">Great pond snail</name>
    <name type="synonym">Helix stagnalis</name>
    <dbReference type="NCBI Taxonomy" id="6523"/>
    <lineage>
        <taxon>Eukaryota</taxon>
        <taxon>Metazoa</taxon>
        <taxon>Spiralia</taxon>
        <taxon>Lophotrochozoa</taxon>
        <taxon>Mollusca</taxon>
        <taxon>Gastropoda</taxon>
        <taxon>Heterobranchia</taxon>
        <taxon>Euthyneura</taxon>
        <taxon>Panpulmonata</taxon>
        <taxon>Hygrophila</taxon>
        <taxon>Lymnaeoidea</taxon>
        <taxon>Lymnaeidae</taxon>
        <taxon>Lymnaea</taxon>
    </lineage>
</organism>
<dbReference type="AlphaFoldDB" id="A0AAV2IIX1"/>
<accession>A0AAV2IIX1</accession>
<protein>
    <submittedName>
        <fullName evidence="2">Uncharacterized protein</fullName>
    </submittedName>
</protein>
<keyword evidence="3" id="KW-1185">Reference proteome</keyword>
<dbReference type="EMBL" id="CAXITT010000661">
    <property type="protein sequence ID" value="CAL1544943.1"/>
    <property type="molecule type" value="Genomic_DNA"/>
</dbReference>
<reference evidence="2 3" key="1">
    <citation type="submission" date="2024-04" db="EMBL/GenBank/DDBJ databases">
        <authorList>
            <consortium name="Genoscope - CEA"/>
            <person name="William W."/>
        </authorList>
    </citation>
    <scope>NUCLEOTIDE SEQUENCE [LARGE SCALE GENOMIC DNA]</scope>
</reference>
<feature type="signal peptide" evidence="1">
    <location>
        <begin position="1"/>
        <end position="19"/>
    </location>
</feature>
<keyword evidence="1" id="KW-0732">Signal</keyword>
<gene>
    <name evidence="2" type="ORF">GSLYS_00018426001</name>
</gene>
<evidence type="ECO:0000313" key="3">
    <source>
        <dbReference type="Proteomes" id="UP001497497"/>
    </source>
</evidence>
<sequence>MKLIFWTVCIALFLSCAVGLLPDVCRICGSNPTCLATCSILNKRVSVLFDEKELCFFCNNNPTCLNLCGAIKIPDLCMLCGADKICTASCQLFAGKGDALVDRRQLDLCMLCGSDTICKASCQLFAGKGDAQLNRRQLCQTCGTFQIGCWGLCTNPGEVIGKRDCAICGDNARCALVCSLIAV</sequence>
<dbReference type="PROSITE" id="PS51257">
    <property type="entry name" value="PROKAR_LIPOPROTEIN"/>
    <property type="match status" value="1"/>
</dbReference>
<evidence type="ECO:0000256" key="1">
    <source>
        <dbReference type="SAM" id="SignalP"/>
    </source>
</evidence>
<comment type="caution">
    <text evidence="2">The sequence shown here is derived from an EMBL/GenBank/DDBJ whole genome shotgun (WGS) entry which is preliminary data.</text>
</comment>